<sequence length="320" mass="35195">MAAAADANVTTTQVEKKQADVALLTYRYVRMILVLPAAFLLIATVLEAISRGGFRESISDYYQGPVRDVFVGALMASGVVMVAYKGRSKLEDYALNFAGFNAFFVALVPNNFTKVLNTPTTQSLGSDEVITRAQMLTNLHLVLYALLAAAALFVFLDWRFMQWGAFKTEDAPHLAVVLIWISWVTEVAFLVVIVGGVLVGRETLFGLSIFGMLHFVAAGLLIGNLSFAVASRAFPDRLRTAVERRAATQNQRWALLSYQAIVALMWVGLLAGGLCIYLNVHYAVISVEYFEIVMFVIFWTLATRKDWTPAVTIPATDGTS</sequence>
<keyword evidence="1" id="KW-0812">Transmembrane</keyword>
<reference evidence="2 3" key="1">
    <citation type="submission" date="2013-08" db="EMBL/GenBank/DDBJ databases">
        <title>Intrasporangium oryzae NRRL B-24470.</title>
        <authorList>
            <person name="Liu H."/>
            <person name="Wang G."/>
        </authorList>
    </citation>
    <scope>NUCLEOTIDE SEQUENCE [LARGE SCALE GENOMIC DNA]</scope>
    <source>
        <strain evidence="2 3">NRRL B-24470</strain>
    </source>
</reference>
<protein>
    <submittedName>
        <fullName evidence="2">Uncharacterized protein</fullName>
    </submittedName>
</protein>
<feature type="transmembrane region" description="Helical" evidence="1">
    <location>
        <begin position="205"/>
        <end position="234"/>
    </location>
</feature>
<feature type="transmembrane region" description="Helical" evidence="1">
    <location>
        <begin position="28"/>
        <end position="49"/>
    </location>
</feature>
<keyword evidence="1" id="KW-0472">Membrane</keyword>
<evidence type="ECO:0000256" key="1">
    <source>
        <dbReference type="SAM" id="Phobius"/>
    </source>
</evidence>
<dbReference type="Proteomes" id="UP000019489">
    <property type="component" value="Unassembled WGS sequence"/>
</dbReference>
<keyword evidence="1" id="KW-1133">Transmembrane helix</keyword>
<evidence type="ECO:0000313" key="2">
    <source>
        <dbReference type="EMBL" id="EWS99946.1"/>
    </source>
</evidence>
<proteinExistence type="predicted"/>
<organism evidence="2 3">
    <name type="scientific">Intrasporangium oryzae NRRL B-24470</name>
    <dbReference type="NCBI Taxonomy" id="1386089"/>
    <lineage>
        <taxon>Bacteria</taxon>
        <taxon>Bacillati</taxon>
        <taxon>Actinomycetota</taxon>
        <taxon>Actinomycetes</taxon>
        <taxon>Micrococcales</taxon>
        <taxon>Intrasporangiaceae</taxon>
        <taxon>Intrasporangium</taxon>
    </lineage>
</organism>
<feature type="transmembrane region" description="Helical" evidence="1">
    <location>
        <begin position="69"/>
        <end position="86"/>
    </location>
</feature>
<keyword evidence="3" id="KW-1185">Reference proteome</keyword>
<feature type="transmembrane region" description="Helical" evidence="1">
    <location>
        <begin position="141"/>
        <end position="161"/>
    </location>
</feature>
<name>W9G3R4_9MICO</name>
<feature type="transmembrane region" description="Helical" evidence="1">
    <location>
        <begin position="173"/>
        <end position="199"/>
    </location>
</feature>
<accession>W9G3R4</accession>
<dbReference type="EMBL" id="AWSA01000063">
    <property type="protein sequence ID" value="EWS99946.1"/>
    <property type="molecule type" value="Genomic_DNA"/>
</dbReference>
<gene>
    <name evidence="2" type="ORF">N865_19725</name>
</gene>
<comment type="caution">
    <text evidence="2">The sequence shown here is derived from an EMBL/GenBank/DDBJ whole genome shotgun (WGS) entry which is preliminary data.</text>
</comment>
<feature type="transmembrane region" description="Helical" evidence="1">
    <location>
        <begin position="280"/>
        <end position="302"/>
    </location>
</feature>
<evidence type="ECO:0000313" key="3">
    <source>
        <dbReference type="Proteomes" id="UP000019489"/>
    </source>
</evidence>
<dbReference type="eggNOG" id="ENOG50330Z7">
    <property type="taxonomic scope" value="Bacteria"/>
</dbReference>
<feature type="transmembrane region" description="Helical" evidence="1">
    <location>
        <begin position="93"/>
        <end position="112"/>
    </location>
</feature>
<feature type="transmembrane region" description="Helical" evidence="1">
    <location>
        <begin position="255"/>
        <end position="274"/>
    </location>
</feature>
<dbReference type="STRING" id="1386089.N865_19725"/>
<dbReference type="AlphaFoldDB" id="W9G3R4"/>